<dbReference type="OrthoDB" id="7064567at2"/>
<dbReference type="EMBL" id="QKMR01000041">
    <property type="protein sequence ID" value="PYG83911.1"/>
    <property type="molecule type" value="Genomic_DNA"/>
</dbReference>
<comment type="caution">
    <text evidence="1">The sequence shown here is derived from an EMBL/GenBank/DDBJ whole genome shotgun (WGS) entry which is preliminary data.</text>
</comment>
<protein>
    <submittedName>
        <fullName evidence="1">Uncharacterized protein</fullName>
    </submittedName>
</protein>
<name>A0A318XJ70_9FIRM</name>
<keyword evidence="2" id="KW-1185">Reference proteome</keyword>
<evidence type="ECO:0000313" key="2">
    <source>
        <dbReference type="Proteomes" id="UP000248132"/>
    </source>
</evidence>
<reference evidence="1 2" key="1">
    <citation type="submission" date="2018-06" db="EMBL/GenBank/DDBJ databases">
        <title>Genomic Encyclopedia of Type Strains, Phase I: the one thousand microbial genomes (KMG-I) project.</title>
        <authorList>
            <person name="Kyrpides N."/>
        </authorList>
    </citation>
    <scope>NUCLEOTIDE SEQUENCE [LARGE SCALE GENOMIC DNA]</scope>
    <source>
        <strain evidence="1 2">DSM 19573</strain>
    </source>
</reference>
<dbReference type="Proteomes" id="UP000248132">
    <property type="component" value="Unassembled WGS sequence"/>
</dbReference>
<sequence>MAFIYEKISETDRQRLNSFNLVSPLTKNKPIAPSKWIIDRERDVFLVSLGGQGFYESEIPRFYALIWKNNVVLVETFRNGVGSLSDGVEISWKITKIEAKESLLKDKDEMIELIKEGLDAEGSGGRRDCVKKVNFDYIASPWFIRDVNK</sequence>
<evidence type="ECO:0000313" key="1">
    <source>
        <dbReference type="EMBL" id="PYG83911.1"/>
    </source>
</evidence>
<dbReference type="RefSeq" id="WP_110463678.1">
    <property type="nucleotide sequence ID" value="NZ_QKMR01000041.1"/>
</dbReference>
<dbReference type="AlphaFoldDB" id="A0A318XJ70"/>
<accession>A0A318XJ70</accession>
<proteinExistence type="predicted"/>
<gene>
    <name evidence="1" type="ORF">LY28_03759</name>
</gene>
<organism evidence="1 2">
    <name type="scientific">Ruminiclostridium sufflavum DSM 19573</name>
    <dbReference type="NCBI Taxonomy" id="1121337"/>
    <lineage>
        <taxon>Bacteria</taxon>
        <taxon>Bacillati</taxon>
        <taxon>Bacillota</taxon>
        <taxon>Clostridia</taxon>
        <taxon>Eubacteriales</taxon>
        <taxon>Oscillospiraceae</taxon>
        <taxon>Ruminiclostridium</taxon>
    </lineage>
</organism>